<feature type="binding site" evidence="12">
    <location>
        <position position="29"/>
    </location>
    <ligand>
        <name>[4Fe-4S] cluster</name>
        <dbReference type="ChEBI" id="CHEBI:49883"/>
        <label>1</label>
        <note>4Fe-4S-S-AdoMet</note>
    </ligand>
</feature>
<evidence type="ECO:0000313" key="14">
    <source>
        <dbReference type="EMBL" id="CAD7288642.1"/>
    </source>
</evidence>
<feature type="binding site" evidence="12">
    <location>
        <position position="65"/>
    </location>
    <ligand>
        <name>GTP</name>
        <dbReference type="ChEBI" id="CHEBI:37565"/>
    </ligand>
</feature>
<evidence type="ECO:0000256" key="4">
    <source>
        <dbReference type="ARBA" id="ARBA00022723"/>
    </source>
</evidence>
<evidence type="ECO:0000256" key="3">
    <source>
        <dbReference type="ARBA" id="ARBA00022691"/>
    </source>
</evidence>
<organism evidence="14 15">
    <name type="scientific">Campylobacter suis</name>
    <dbReference type="NCBI Taxonomy" id="2790657"/>
    <lineage>
        <taxon>Bacteria</taxon>
        <taxon>Pseudomonadati</taxon>
        <taxon>Campylobacterota</taxon>
        <taxon>Epsilonproteobacteria</taxon>
        <taxon>Campylobacterales</taxon>
        <taxon>Campylobacteraceae</taxon>
        <taxon>Campylobacter</taxon>
    </lineage>
</organism>
<evidence type="ECO:0000256" key="10">
    <source>
        <dbReference type="ARBA" id="ARBA00023239"/>
    </source>
</evidence>
<evidence type="ECO:0000256" key="2">
    <source>
        <dbReference type="ARBA" id="ARBA00022485"/>
    </source>
</evidence>
<comment type="function">
    <text evidence="12">Catalyzes the cyclization of GTP to (8S)-3',8-cyclo-7,8-dihydroguanosine 5'-triphosphate.</text>
</comment>
<protein>
    <recommendedName>
        <fullName evidence="1 12">GTP 3',8-cyclase</fullName>
        <ecNumber evidence="1 12">4.1.99.22</ecNumber>
    </recommendedName>
    <alternativeName>
        <fullName evidence="12">Molybdenum cofactor biosynthesis protein A</fullName>
    </alternativeName>
</protein>
<dbReference type="InterPro" id="IPR006638">
    <property type="entry name" value="Elp3/MiaA/NifB-like_rSAM"/>
</dbReference>
<comment type="similarity">
    <text evidence="12">Belongs to the radical SAM superfamily. MoaA family.</text>
</comment>
<dbReference type="InterPro" id="IPR013785">
    <property type="entry name" value="Aldolase_TIM"/>
</dbReference>
<dbReference type="SFLD" id="SFLDG01386">
    <property type="entry name" value="main_SPASM_domain-containing"/>
    <property type="match status" value="1"/>
</dbReference>
<reference evidence="14 15" key="1">
    <citation type="submission" date="2020-11" db="EMBL/GenBank/DDBJ databases">
        <authorList>
            <person name="Peeters C."/>
        </authorList>
    </citation>
    <scope>NUCLEOTIDE SEQUENCE [LARGE SCALE GENOMIC DNA]</scope>
    <source>
        <strain evidence="14 15">LMG 8286</strain>
    </source>
</reference>
<dbReference type="PANTHER" id="PTHR22960">
    <property type="entry name" value="MOLYBDOPTERIN COFACTOR SYNTHESIS PROTEIN A"/>
    <property type="match status" value="1"/>
</dbReference>
<feature type="domain" description="Radical SAM core" evidence="13">
    <location>
        <begin position="6"/>
        <end position="218"/>
    </location>
</feature>
<evidence type="ECO:0000256" key="1">
    <source>
        <dbReference type="ARBA" id="ARBA00012167"/>
    </source>
</evidence>
<feature type="binding site" evidence="12">
    <location>
        <position position="267"/>
    </location>
    <ligand>
        <name>[4Fe-4S] cluster</name>
        <dbReference type="ChEBI" id="CHEBI:49883"/>
        <label>2</label>
        <note>4Fe-4S-substrate</note>
    </ligand>
</feature>
<dbReference type="SMART" id="SM00729">
    <property type="entry name" value="Elp3"/>
    <property type="match status" value="1"/>
</dbReference>
<keyword evidence="6 12" id="KW-0408">Iron</keyword>
<dbReference type="GO" id="GO:0061798">
    <property type="term" value="F:GTP 3',8'-cyclase activity"/>
    <property type="evidence" value="ECO:0007669"/>
    <property type="project" value="UniProtKB-EC"/>
</dbReference>
<dbReference type="InterPro" id="IPR013483">
    <property type="entry name" value="MoaA"/>
</dbReference>
<dbReference type="EC" id="4.1.99.22" evidence="1 12"/>
<evidence type="ECO:0000256" key="5">
    <source>
        <dbReference type="ARBA" id="ARBA00022741"/>
    </source>
</evidence>
<dbReference type="InterPro" id="IPR058240">
    <property type="entry name" value="rSAM_sf"/>
</dbReference>
<dbReference type="SFLD" id="SFLDG01383">
    <property type="entry name" value="cyclic_pyranopterin_phosphate"/>
    <property type="match status" value="1"/>
</dbReference>
<dbReference type="InterPro" id="IPR000385">
    <property type="entry name" value="MoaA_NifB_PqqE_Fe-S-bd_CS"/>
</dbReference>
<feature type="binding site" evidence="12">
    <location>
        <position position="253"/>
    </location>
    <ligand>
        <name>[4Fe-4S] cluster</name>
        <dbReference type="ChEBI" id="CHEBI:49883"/>
        <label>2</label>
        <note>4Fe-4S-substrate</note>
    </ligand>
</feature>
<keyword evidence="8 12" id="KW-0342">GTP-binding</keyword>
<feature type="binding site" evidence="12">
    <location>
        <position position="120"/>
    </location>
    <ligand>
        <name>S-adenosyl-L-methionine</name>
        <dbReference type="ChEBI" id="CHEBI:59789"/>
    </ligand>
</feature>
<feature type="binding site" evidence="12">
    <location>
        <position position="96"/>
    </location>
    <ligand>
        <name>GTP</name>
        <dbReference type="ChEBI" id="CHEBI:37565"/>
    </ligand>
</feature>
<dbReference type="HAMAP" id="MF_01225_B">
    <property type="entry name" value="MoaA_B"/>
    <property type="match status" value="1"/>
</dbReference>
<comment type="pathway">
    <text evidence="12">Cofactor biosynthesis; molybdopterin biosynthesis.</text>
</comment>
<dbReference type="CDD" id="cd01335">
    <property type="entry name" value="Radical_SAM"/>
    <property type="match status" value="1"/>
</dbReference>
<feature type="binding site" evidence="12">
    <location>
        <position position="22"/>
    </location>
    <ligand>
        <name>[4Fe-4S] cluster</name>
        <dbReference type="ChEBI" id="CHEBI:49883"/>
        <label>1</label>
        <note>4Fe-4S-S-AdoMet</note>
    </ligand>
</feature>
<dbReference type="SUPFAM" id="SSF102114">
    <property type="entry name" value="Radical SAM enzymes"/>
    <property type="match status" value="1"/>
</dbReference>
<evidence type="ECO:0000313" key="15">
    <source>
        <dbReference type="Proteomes" id="UP000789359"/>
    </source>
</evidence>
<feature type="binding site" evidence="12">
    <location>
        <position position="15"/>
    </location>
    <ligand>
        <name>GTP</name>
        <dbReference type="ChEBI" id="CHEBI:37565"/>
    </ligand>
</feature>
<keyword evidence="9 12" id="KW-0501">Molybdenum cofactor biosynthesis</keyword>
<dbReference type="InterPro" id="IPR007197">
    <property type="entry name" value="rSAM"/>
</dbReference>
<dbReference type="Gene3D" id="3.20.20.70">
    <property type="entry name" value="Aldolase class I"/>
    <property type="match status" value="1"/>
</dbReference>
<keyword evidence="15" id="KW-1185">Reference proteome</keyword>
<dbReference type="SFLD" id="SFLDS00029">
    <property type="entry name" value="Radical_SAM"/>
    <property type="match status" value="1"/>
</dbReference>
<keyword evidence="7 12" id="KW-0411">Iron-sulfur</keyword>
<feature type="binding site" evidence="12">
    <location>
        <position position="250"/>
    </location>
    <ligand>
        <name>[4Fe-4S] cluster</name>
        <dbReference type="ChEBI" id="CHEBI:49883"/>
        <label>2</label>
        <note>4Fe-4S-substrate</note>
    </ligand>
</feature>
<sequence>MMLIDGHGRVVDYLRISVTQRCNFRCRYCMPTTPFSWTPKENLLSFEELFLFIKVAIDEGVKKIRITGGEPLVRKDLDKFIGMISEYKPDIDLAITTNGFMLRHYAKRLKEAGLKRINMSLDTLDSKKAEFIAQKGVLHEVLAGFDAALEAGLKVKLNTVALKGINDDEIVSLLEFARANNSQIRYIEYMENTHAKDDLKGLKAAEILDIIGKKYHFEQAEKLPSAPASLFKLDDGYTFGIIDPHKHDFCESCNRIRLTAEGFLIPCLYFEDAMSIKEAVQRGDIVAASEILRKVLANKPEKNKWEIGEQSEISTRAFYQTGG</sequence>
<evidence type="ECO:0000256" key="9">
    <source>
        <dbReference type="ARBA" id="ARBA00023150"/>
    </source>
</evidence>
<dbReference type="SFLD" id="SFLDG01067">
    <property type="entry name" value="SPASM/twitch_domain_containing"/>
    <property type="match status" value="1"/>
</dbReference>
<proteinExistence type="inferred from homology"/>
<keyword evidence="3 12" id="KW-0949">S-adenosyl-L-methionine</keyword>
<comment type="subunit">
    <text evidence="12">Monomer and homodimer.</text>
</comment>
<comment type="cofactor">
    <cofactor evidence="12">
        <name>[4Fe-4S] cluster</name>
        <dbReference type="ChEBI" id="CHEBI:49883"/>
    </cofactor>
    <text evidence="12">Binds 2 [4Fe-4S] clusters. Binds 1 [4Fe-4S] cluster coordinated with 3 cysteines and an exchangeable S-adenosyl-L-methionine and 1 [4Fe-4S] cluster coordinated with 3 cysteines and the GTP-derived substrate.</text>
</comment>
<evidence type="ECO:0000256" key="6">
    <source>
        <dbReference type="ARBA" id="ARBA00023004"/>
    </source>
</evidence>
<dbReference type="InterPro" id="IPR040064">
    <property type="entry name" value="MoaA-like"/>
</dbReference>
<name>A0ABN7K8A2_9BACT</name>
<feature type="binding site" evidence="12">
    <location>
        <position position="26"/>
    </location>
    <ligand>
        <name>[4Fe-4S] cluster</name>
        <dbReference type="ChEBI" id="CHEBI:49883"/>
        <label>1</label>
        <note>4Fe-4S-S-AdoMet</note>
    </ligand>
</feature>
<feature type="binding site" evidence="12">
    <location>
        <position position="69"/>
    </location>
    <ligand>
        <name>S-adenosyl-L-methionine</name>
        <dbReference type="ChEBI" id="CHEBI:59789"/>
    </ligand>
</feature>
<feature type="binding site" evidence="12">
    <location>
        <position position="156"/>
    </location>
    <ligand>
        <name>GTP</name>
        <dbReference type="ChEBI" id="CHEBI:37565"/>
    </ligand>
</feature>
<dbReference type="PROSITE" id="PS51918">
    <property type="entry name" value="RADICAL_SAM"/>
    <property type="match status" value="1"/>
</dbReference>
<accession>A0ABN7K8A2</accession>
<evidence type="ECO:0000256" key="7">
    <source>
        <dbReference type="ARBA" id="ARBA00023014"/>
    </source>
</evidence>
<feature type="binding site" evidence="12">
    <location>
        <position position="28"/>
    </location>
    <ligand>
        <name>S-adenosyl-L-methionine</name>
        <dbReference type="ChEBI" id="CHEBI:59789"/>
    </ligand>
</feature>
<keyword evidence="2 12" id="KW-0004">4Fe-4S</keyword>
<dbReference type="InterPro" id="IPR010505">
    <property type="entry name" value="MoaA_twitch"/>
</dbReference>
<comment type="catalytic activity">
    <reaction evidence="11 12">
        <text>GTP + AH2 + S-adenosyl-L-methionine = (8S)-3',8-cyclo-7,8-dihydroguanosine 5'-triphosphate + 5'-deoxyadenosine + L-methionine + A + H(+)</text>
        <dbReference type="Rhea" id="RHEA:49576"/>
        <dbReference type="ChEBI" id="CHEBI:13193"/>
        <dbReference type="ChEBI" id="CHEBI:15378"/>
        <dbReference type="ChEBI" id="CHEBI:17319"/>
        <dbReference type="ChEBI" id="CHEBI:17499"/>
        <dbReference type="ChEBI" id="CHEBI:37565"/>
        <dbReference type="ChEBI" id="CHEBI:57844"/>
        <dbReference type="ChEBI" id="CHEBI:59789"/>
        <dbReference type="ChEBI" id="CHEBI:131766"/>
        <dbReference type="EC" id="4.1.99.22"/>
    </reaction>
</comment>
<keyword evidence="10 12" id="KW-0456">Lyase</keyword>
<evidence type="ECO:0000256" key="12">
    <source>
        <dbReference type="HAMAP-Rule" id="MF_01225"/>
    </source>
</evidence>
<feature type="binding site" evidence="12">
    <location>
        <begin position="255"/>
        <end position="257"/>
    </location>
    <ligand>
        <name>GTP</name>
        <dbReference type="ChEBI" id="CHEBI:37565"/>
    </ligand>
</feature>
<keyword evidence="5 12" id="KW-0547">Nucleotide-binding</keyword>
<evidence type="ECO:0000256" key="8">
    <source>
        <dbReference type="ARBA" id="ARBA00023134"/>
    </source>
</evidence>
<dbReference type="PANTHER" id="PTHR22960:SF0">
    <property type="entry name" value="MOLYBDENUM COFACTOR BIOSYNTHESIS PROTEIN 1"/>
    <property type="match status" value="1"/>
</dbReference>
<dbReference type="CDD" id="cd21117">
    <property type="entry name" value="Twitch_MoaA"/>
    <property type="match status" value="1"/>
</dbReference>
<dbReference type="Pfam" id="PF06463">
    <property type="entry name" value="Mob_synth_C"/>
    <property type="match status" value="1"/>
</dbReference>
<dbReference type="Proteomes" id="UP000789359">
    <property type="component" value="Unassembled WGS sequence"/>
</dbReference>
<dbReference type="Pfam" id="PF04055">
    <property type="entry name" value="Radical_SAM"/>
    <property type="match status" value="1"/>
</dbReference>
<evidence type="ECO:0000256" key="11">
    <source>
        <dbReference type="ARBA" id="ARBA00048697"/>
    </source>
</evidence>
<dbReference type="NCBIfam" id="TIGR02666">
    <property type="entry name" value="moaA"/>
    <property type="match status" value="1"/>
</dbReference>
<comment type="caution">
    <text evidence="14">The sequence shown here is derived from an EMBL/GenBank/DDBJ whole genome shotgun (WGS) entry which is preliminary data.</text>
</comment>
<dbReference type="PROSITE" id="PS01305">
    <property type="entry name" value="MOAA_NIFB_PQQE"/>
    <property type="match status" value="1"/>
</dbReference>
<keyword evidence="4 12" id="KW-0479">Metal-binding</keyword>
<dbReference type="InterPro" id="IPR050105">
    <property type="entry name" value="MoCo_biosynth_MoaA/MoaC"/>
</dbReference>
<gene>
    <name evidence="14" type="primary">moaA1</name>
    <name evidence="12" type="synonym">moaA</name>
    <name evidence="14" type="ORF">LMG8286_01420</name>
</gene>
<feature type="binding site" evidence="12">
    <location>
        <position position="190"/>
    </location>
    <ligand>
        <name>S-adenosyl-L-methionine</name>
        <dbReference type="ChEBI" id="CHEBI:59789"/>
    </ligand>
</feature>
<dbReference type="EMBL" id="CAJHOE010000004">
    <property type="protein sequence ID" value="CAD7288642.1"/>
    <property type="molecule type" value="Genomic_DNA"/>
</dbReference>
<evidence type="ECO:0000259" key="13">
    <source>
        <dbReference type="PROSITE" id="PS51918"/>
    </source>
</evidence>